<protein>
    <submittedName>
        <fullName evidence="2">Uncharacterized protein</fullName>
    </submittedName>
</protein>
<dbReference type="RefSeq" id="WP_200065564.1">
    <property type="nucleotide sequence ID" value="NZ_JAEHFW010000001.1"/>
</dbReference>
<gene>
    <name evidence="2" type="ORF">I5M19_07390</name>
</gene>
<feature type="transmembrane region" description="Helical" evidence="1">
    <location>
        <begin position="64"/>
        <end position="85"/>
    </location>
</feature>
<feature type="transmembrane region" description="Helical" evidence="1">
    <location>
        <begin position="38"/>
        <end position="58"/>
    </location>
</feature>
<feature type="transmembrane region" description="Helical" evidence="1">
    <location>
        <begin position="185"/>
        <end position="209"/>
    </location>
</feature>
<comment type="caution">
    <text evidence="2">The sequence shown here is derived from an EMBL/GenBank/DDBJ whole genome shotgun (WGS) entry which is preliminary data.</text>
</comment>
<evidence type="ECO:0000256" key="1">
    <source>
        <dbReference type="SAM" id="Phobius"/>
    </source>
</evidence>
<dbReference type="EMBL" id="JAEHFW010000001">
    <property type="protein sequence ID" value="MBK0379124.1"/>
    <property type="molecule type" value="Genomic_DNA"/>
</dbReference>
<dbReference type="AlphaFoldDB" id="A0A934PS73"/>
<keyword evidence="3" id="KW-1185">Reference proteome</keyword>
<keyword evidence="1" id="KW-0812">Transmembrane</keyword>
<keyword evidence="1" id="KW-0472">Membrane</keyword>
<name>A0A934PS73_9SPHI</name>
<accession>A0A934PS73</accession>
<sequence>MFNFYRLYTHYIIPSTALLPIFFAVFKYKYLPKALKVIFWYVLISAIINLINRIYIIYGGNSILIYHLYGIFEFCCLSLYFMIFYDKKKRRQLIAIAITFAILCIINLLFIQNKEQFNSYTRPIGAILIALYSMQLLFKQNDSDTNVNWADNCYNWINTGLLLYYASGLLMFVSSNYILKANHTLIHIIFGVSESILALEYILFAIGFYKCKTKTTIFTS</sequence>
<feature type="transmembrane region" description="Helical" evidence="1">
    <location>
        <begin position="6"/>
        <end position="26"/>
    </location>
</feature>
<proteinExistence type="predicted"/>
<reference evidence="2" key="1">
    <citation type="submission" date="2020-12" db="EMBL/GenBank/DDBJ databases">
        <title>Bacterial novel species Mucilaginibacter sp. SD-g isolated from soil.</title>
        <authorList>
            <person name="Jung H.-Y."/>
        </authorList>
    </citation>
    <scope>NUCLEOTIDE SEQUENCE</scope>
    <source>
        <strain evidence="2">SD-g</strain>
    </source>
</reference>
<organism evidence="2 3">
    <name type="scientific">Mucilaginibacter segetis</name>
    <dbReference type="NCBI Taxonomy" id="2793071"/>
    <lineage>
        <taxon>Bacteria</taxon>
        <taxon>Pseudomonadati</taxon>
        <taxon>Bacteroidota</taxon>
        <taxon>Sphingobacteriia</taxon>
        <taxon>Sphingobacteriales</taxon>
        <taxon>Sphingobacteriaceae</taxon>
        <taxon>Mucilaginibacter</taxon>
    </lineage>
</organism>
<feature type="transmembrane region" description="Helical" evidence="1">
    <location>
        <begin position="117"/>
        <end position="138"/>
    </location>
</feature>
<evidence type="ECO:0000313" key="3">
    <source>
        <dbReference type="Proteomes" id="UP000613193"/>
    </source>
</evidence>
<keyword evidence="1" id="KW-1133">Transmembrane helix</keyword>
<feature type="transmembrane region" description="Helical" evidence="1">
    <location>
        <begin position="159"/>
        <end position="179"/>
    </location>
</feature>
<feature type="transmembrane region" description="Helical" evidence="1">
    <location>
        <begin position="92"/>
        <end position="111"/>
    </location>
</feature>
<dbReference type="Proteomes" id="UP000613193">
    <property type="component" value="Unassembled WGS sequence"/>
</dbReference>
<evidence type="ECO:0000313" key="2">
    <source>
        <dbReference type="EMBL" id="MBK0379124.1"/>
    </source>
</evidence>